<evidence type="ECO:0000256" key="3">
    <source>
        <dbReference type="ARBA" id="ARBA00022837"/>
    </source>
</evidence>
<dbReference type="InterPro" id="IPR003644">
    <property type="entry name" value="Calx_beta"/>
</dbReference>
<dbReference type="GO" id="GO:0007154">
    <property type="term" value="P:cell communication"/>
    <property type="evidence" value="ECO:0007669"/>
    <property type="project" value="InterPro"/>
</dbReference>
<accession>A0A6N6MPA0</accession>
<comment type="caution">
    <text evidence="5">The sequence shown here is derived from an EMBL/GenBank/DDBJ whole genome shotgun (WGS) entry which is preliminary data.</text>
</comment>
<dbReference type="Proteomes" id="UP000441523">
    <property type="component" value="Unassembled WGS sequence"/>
</dbReference>
<evidence type="ECO:0000256" key="1">
    <source>
        <dbReference type="ARBA" id="ARBA00022729"/>
    </source>
</evidence>
<protein>
    <recommendedName>
        <fullName evidence="4">CBM2 domain-containing protein</fullName>
    </recommendedName>
</protein>
<evidence type="ECO:0000256" key="2">
    <source>
        <dbReference type="ARBA" id="ARBA00022737"/>
    </source>
</evidence>
<dbReference type="SMART" id="SM00637">
    <property type="entry name" value="CBD_II"/>
    <property type="match status" value="1"/>
</dbReference>
<dbReference type="PROSITE" id="PS51173">
    <property type="entry name" value="CBM2"/>
    <property type="match status" value="1"/>
</dbReference>
<sequence length="172" mass="17870">MTFAPGETTKTVPVVVRGDAAAEPNETFQFALSAPHNADLAHGTATATIVNDDAVVTPPVITPPTTPPTTSPATGSAQLVAKTTVVDDWGTGAVTSTALKNAGSAALDDWTIKLKTPLEITNIWNAEIVSHTTGEYVIHSASWNHHIDPGQAISFGFQATGHATAASFDWVI</sequence>
<organism evidence="5 6">
    <name type="scientific">Methylobacterium planeticum</name>
    <dbReference type="NCBI Taxonomy" id="2615211"/>
    <lineage>
        <taxon>Bacteria</taxon>
        <taxon>Pseudomonadati</taxon>
        <taxon>Pseudomonadota</taxon>
        <taxon>Alphaproteobacteria</taxon>
        <taxon>Hyphomicrobiales</taxon>
        <taxon>Methylobacteriaceae</taxon>
        <taxon>Methylobacterium</taxon>
    </lineage>
</organism>
<dbReference type="InterPro" id="IPR001919">
    <property type="entry name" value="CBD2"/>
</dbReference>
<dbReference type="GO" id="GO:0005975">
    <property type="term" value="P:carbohydrate metabolic process"/>
    <property type="evidence" value="ECO:0007669"/>
    <property type="project" value="InterPro"/>
</dbReference>
<evidence type="ECO:0000259" key="4">
    <source>
        <dbReference type="PROSITE" id="PS51173"/>
    </source>
</evidence>
<keyword evidence="3" id="KW-0106">Calcium</keyword>
<dbReference type="GO" id="GO:0004553">
    <property type="term" value="F:hydrolase activity, hydrolyzing O-glycosyl compounds"/>
    <property type="evidence" value="ECO:0007669"/>
    <property type="project" value="InterPro"/>
</dbReference>
<gene>
    <name evidence="5" type="ORF">F6X51_12620</name>
</gene>
<dbReference type="Pfam" id="PF03160">
    <property type="entry name" value="Calx-beta"/>
    <property type="match status" value="1"/>
</dbReference>
<dbReference type="Gene3D" id="2.60.40.2030">
    <property type="match status" value="1"/>
</dbReference>
<keyword evidence="6" id="KW-1185">Reference proteome</keyword>
<keyword evidence="2" id="KW-0677">Repeat</keyword>
<dbReference type="Gene3D" id="2.60.40.290">
    <property type="match status" value="1"/>
</dbReference>
<evidence type="ECO:0000313" key="5">
    <source>
        <dbReference type="EMBL" id="KAB1073293.1"/>
    </source>
</evidence>
<dbReference type="EMBL" id="VZZJ01000009">
    <property type="protein sequence ID" value="KAB1073293.1"/>
    <property type="molecule type" value="Genomic_DNA"/>
</dbReference>
<dbReference type="InterPro" id="IPR012291">
    <property type="entry name" value="CBM2_carb-bd_dom_sf"/>
</dbReference>
<dbReference type="Pfam" id="PF00553">
    <property type="entry name" value="CBM_2"/>
    <property type="match status" value="1"/>
</dbReference>
<dbReference type="GO" id="GO:0030247">
    <property type="term" value="F:polysaccharide binding"/>
    <property type="evidence" value="ECO:0007669"/>
    <property type="project" value="UniProtKB-UniRule"/>
</dbReference>
<dbReference type="SUPFAM" id="SSF49384">
    <property type="entry name" value="Carbohydrate-binding domain"/>
    <property type="match status" value="1"/>
</dbReference>
<dbReference type="GO" id="GO:0016020">
    <property type="term" value="C:membrane"/>
    <property type="evidence" value="ECO:0007669"/>
    <property type="project" value="InterPro"/>
</dbReference>
<reference evidence="5 6" key="1">
    <citation type="submission" date="2019-09" db="EMBL/GenBank/DDBJ databases">
        <title>YIM 132548 draft genome.</title>
        <authorList>
            <person name="Jiang L."/>
        </authorList>
    </citation>
    <scope>NUCLEOTIDE SEQUENCE [LARGE SCALE GENOMIC DNA]</scope>
    <source>
        <strain evidence="5 6">YIM 132548</strain>
    </source>
</reference>
<dbReference type="InterPro" id="IPR038081">
    <property type="entry name" value="CalX-like_sf"/>
</dbReference>
<dbReference type="SUPFAM" id="SSF141072">
    <property type="entry name" value="CalX-like"/>
    <property type="match status" value="1"/>
</dbReference>
<feature type="domain" description="CBM2" evidence="4">
    <location>
        <begin position="72"/>
        <end position="172"/>
    </location>
</feature>
<dbReference type="AlphaFoldDB" id="A0A6N6MPA0"/>
<keyword evidence="1" id="KW-0732">Signal</keyword>
<proteinExistence type="predicted"/>
<name>A0A6N6MPA0_9HYPH</name>
<dbReference type="InterPro" id="IPR008965">
    <property type="entry name" value="CBM2/CBM3_carb-bd_dom_sf"/>
</dbReference>
<evidence type="ECO:0000313" key="6">
    <source>
        <dbReference type="Proteomes" id="UP000441523"/>
    </source>
</evidence>